<dbReference type="InterPro" id="IPR023090">
    <property type="entry name" value="UPF0702_alpha/beta_dom_sf"/>
</dbReference>
<dbReference type="AlphaFoldDB" id="A0A845DPN1"/>
<comment type="subcellular location">
    <subcellularLocation>
        <location evidence="1">Cell membrane</location>
        <topology evidence="1">Multi-pass membrane protein</topology>
    </subcellularLocation>
</comment>
<evidence type="ECO:0000256" key="7">
    <source>
        <dbReference type="SAM" id="Phobius"/>
    </source>
</evidence>
<dbReference type="Pfam" id="PF04239">
    <property type="entry name" value="DUF421"/>
    <property type="match status" value="1"/>
</dbReference>
<evidence type="ECO:0000256" key="6">
    <source>
        <dbReference type="ARBA" id="ARBA00023136"/>
    </source>
</evidence>
<protein>
    <submittedName>
        <fullName evidence="9">DUF421 domain-containing protein</fullName>
    </submittedName>
</protein>
<keyword evidence="6 7" id="KW-0472">Membrane</keyword>
<feature type="domain" description="YetF C-terminal" evidence="8">
    <location>
        <begin position="81"/>
        <end position="213"/>
    </location>
</feature>
<comment type="similarity">
    <text evidence="2">Belongs to the UPF0702 family.</text>
</comment>
<dbReference type="Proteomes" id="UP000460949">
    <property type="component" value="Unassembled WGS sequence"/>
</dbReference>
<dbReference type="RefSeq" id="WP_160835948.1">
    <property type="nucleotide sequence ID" value="NZ_WMET01000001.1"/>
</dbReference>
<evidence type="ECO:0000256" key="1">
    <source>
        <dbReference type="ARBA" id="ARBA00004651"/>
    </source>
</evidence>
<evidence type="ECO:0000256" key="3">
    <source>
        <dbReference type="ARBA" id="ARBA00022475"/>
    </source>
</evidence>
<feature type="transmembrane region" description="Helical" evidence="7">
    <location>
        <begin position="62"/>
        <end position="80"/>
    </location>
</feature>
<comment type="caution">
    <text evidence="9">The sequence shown here is derived from an EMBL/GenBank/DDBJ whole genome shotgun (WGS) entry which is preliminary data.</text>
</comment>
<keyword evidence="5 7" id="KW-1133">Transmembrane helix</keyword>
<dbReference type="PANTHER" id="PTHR34582:SF7">
    <property type="entry name" value="UPF0702 TRANSMEMBRANE PROTEIN YDFS"/>
    <property type="match status" value="1"/>
</dbReference>
<evidence type="ECO:0000256" key="2">
    <source>
        <dbReference type="ARBA" id="ARBA00006448"/>
    </source>
</evidence>
<keyword evidence="3" id="KW-1003">Cell membrane</keyword>
<organism evidence="9 10">
    <name type="scientific">Halobacillus litoralis</name>
    <dbReference type="NCBI Taxonomy" id="45668"/>
    <lineage>
        <taxon>Bacteria</taxon>
        <taxon>Bacillati</taxon>
        <taxon>Bacillota</taxon>
        <taxon>Bacilli</taxon>
        <taxon>Bacillales</taxon>
        <taxon>Bacillaceae</taxon>
        <taxon>Halobacillus</taxon>
    </lineage>
</organism>
<gene>
    <name evidence="9" type="ORF">GLW04_06675</name>
</gene>
<evidence type="ECO:0000256" key="5">
    <source>
        <dbReference type="ARBA" id="ARBA00022989"/>
    </source>
</evidence>
<feature type="transmembrane region" description="Helical" evidence="7">
    <location>
        <begin position="6"/>
        <end position="25"/>
    </location>
</feature>
<reference evidence="9 10" key="1">
    <citation type="submission" date="2019-11" db="EMBL/GenBank/DDBJ databases">
        <title>Genome sequences of 17 halophilic strains isolated from different environments.</title>
        <authorList>
            <person name="Furrow R.E."/>
        </authorList>
    </citation>
    <scope>NUCLEOTIDE SEQUENCE [LARGE SCALE GENOMIC DNA]</scope>
    <source>
        <strain evidence="9 10">22511_23_Filter</strain>
    </source>
</reference>
<keyword evidence="4 7" id="KW-0812">Transmembrane</keyword>
<accession>A0A845DPN1</accession>
<name>A0A845DPN1_9BACI</name>
<proteinExistence type="inferred from homology"/>
<evidence type="ECO:0000313" key="10">
    <source>
        <dbReference type="Proteomes" id="UP000460949"/>
    </source>
</evidence>
<evidence type="ECO:0000313" key="9">
    <source>
        <dbReference type="EMBL" id="MYL19571.1"/>
    </source>
</evidence>
<evidence type="ECO:0000256" key="4">
    <source>
        <dbReference type="ARBA" id="ARBA00022692"/>
    </source>
</evidence>
<dbReference type="PANTHER" id="PTHR34582">
    <property type="entry name" value="UPF0702 TRANSMEMBRANE PROTEIN YCAP"/>
    <property type="match status" value="1"/>
</dbReference>
<dbReference type="InterPro" id="IPR007353">
    <property type="entry name" value="DUF421"/>
</dbReference>
<dbReference type="Gene3D" id="3.30.240.20">
    <property type="entry name" value="bsu07140 like domains"/>
    <property type="match status" value="2"/>
</dbReference>
<dbReference type="GO" id="GO:0005886">
    <property type="term" value="C:plasma membrane"/>
    <property type="evidence" value="ECO:0007669"/>
    <property type="project" value="UniProtKB-SubCell"/>
</dbReference>
<dbReference type="EMBL" id="WMET01000001">
    <property type="protein sequence ID" value="MYL19571.1"/>
    <property type="molecule type" value="Genomic_DNA"/>
</dbReference>
<sequence>MNTVLYMGSGIVLFFILYILARTLGKKLTSQMTLFDFIAGITLGSMTATTFLSPSVSLQRGILGLALFSGLVFIIDHLTLKSLLVRRIFNSEATVLMKDGRIQIKEMKKARFTVDELIAELRKTGVFSFTHVEAAVLETDGTVSVLKKAEAAPVTPSDLNLVTQTAVFPYLVIMDGKVVKKQLQKSGFSEEWLQEKIIAAGYPSVEKIAAGQVHPDGTLYLSPI</sequence>
<feature type="transmembrane region" description="Helical" evidence="7">
    <location>
        <begin position="37"/>
        <end position="56"/>
    </location>
</feature>
<evidence type="ECO:0000259" key="8">
    <source>
        <dbReference type="Pfam" id="PF04239"/>
    </source>
</evidence>